<gene>
    <name evidence="2" type="ORF">IAA28_01155</name>
</gene>
<keyword evidence="1" id="KW-0472">Membrane</keyword>
<dbReference type="InterPro" id="IPR007163">
    <property type="entry name" value="VCA0040-like"/>
</dbReference>
<feature type="transmembrane region" description="Helical" evidence="1">
    <location>
        <begin position="117"/>
        <end position="138"/>
    </location>
</feature>
<sequence>MKSRSVLTVIKGMIVGGTMLVPGVSGGSMAMILGIYDKLVSSVSSFAKHKRESLIFLGQFSLGGGLGMLLFARPILGLIERFPMPMLYFFLGAVAGGVPLILREAKVTSFSFREPAWLALGLLAVFGISCLPEGLFAAEMAGAAGFLFLMAAGIAAAAALVLPGISVSYLFLVLGIYDELMRSISTLRLSFLVPLALGLLLGVVLTTRVLETAMNRHPQPTYLMILGFVFGSMAEVFPGIPSGTELLVCLAALAAGFGVIRLVTASEGNEK</sequence>
<feature type="transmembrane region" description="Helical" evidence="1">
    <location>
        <begin position="246"/>
        <end position="264"/>
    </location>
</feature>
<dbReference type="Proteomes" id="UP000886780">
    <property type="component" value="Unassembled WGS sequence"/>
</dbReference>
<dbReference type="Pfam" id="PF04018">
    <property type="entry name" value="VCA0040-like"/>
    <property type="match status" value="1"/>
</dbReference>
<feature type="transmembrane region" description="Helical" evidence="1">
    <location>
        <begin position="12"/>
        <end position="33"/>
    </location>
</feature>
<feature type="transmembrane region" description="Helical" evidence="1">
    <location>
        <begin position="145"/>
        <end position="177"/>
    </location>
</feature>
<keyword evidence="1" id="KW-1133">Transmembrane helix</keyword>
<reference evidence="2" key="2">
    <citation type="submission" date="2021-04" db="EMBL/GenBank/DDBJ databases">
        <authorList>
            <person name="Gilroy R."/>
        </authorList>
    </citation>
    <scope>NUCLEOTIDE SEQUENCE</scope>
    <source>
        <strain evidence="2">ChiGjej4B4-12881</strain>
    </source>
</reference>
<comment type="caution">
    <text evidence="2">The sequence shown here is derived from an EMBL/GenBank/DDBJ whole genome shotgun (WGS) entry which is preliminary data.</text>
</comment>
<feature type="transmembrane region" description="Helical" evidence="1">
    <location>
        <begin position="53"/>
        <end position="72"/>
    </location>
</feature>
<dbReference type="AlphaFoldDB" id="A0A9D1W2N3"/>
<accession>A0A9D1W2N3</accession>
<evidence type="ECO:0000313" key="2">
    <source>
        <dbReference type="EMBL" id="HIX51393.1"/>
    </source>
</evidence>
<proteinExistence type="predicted"/>
<feature type="transmembrane region" description="Helical" evidence="1">
    <location>
        <begin position="84"/>
        <end position="102"/>
    </location>
</feature>
<feature type="transmembrane region" description="Helical" evidence="1">
    <location>
        <begin position="189"/>
        <end position="210"/>
    </location>
</feature>
<protein>
    <submittedName>
        <fullName evidence="2">DUF368 domain-containing protein</fullName>
    </submittedName>
</protein>
<feature type="transmembrane region" description="Helical" evidence="1">
    <location>
        <begin position="222"/>
        <end position="240"/>
    </location>
</feature>
<reference evidence="2" key="1">
    <citation type="journal article" date="2021" name="PeerJ">
        <title>Extensive microbial diversity within the chicken gut microbiome revealed by metagenomics and culture.</title>
        <authorList>
            <person name="Gilroy R."/>
            <person name="Ravi A."/>
            <person name="Getino M."/>
            <person name="Pursley I."/>
            <person name="Horton D.L."/>
            <person name="Alikhan N.F."/>
            <person name="Baker D."/>
            <person name="Gharbi K."/>
            <person name="Hall N."/>
            <person name="Watson M."/>
            <person name="Adriaenssens E.M."/>
            <person name="Foster-Nyarko E."/>
            <person name="Jarju S."/>
            <person name="Secka A."/>
            <person name="Antonio M."/>
            <person name="Oren A."/>
            <person name="Chaudhuri R.R."/>
            <person name="La Ragione R."/>
            <person name="Hildebrand F."/>
            <person name="Pallen M.J."/>
        </authorList>
    </citation>
    <scope>NUCLEOTIDE SEQUENCE</scope>
    <source>
        <strain evidence="2">ChiGjej4B4-12881</strain>
    </source>
</reference>
<evidence type="ECO:0000256" key="1">
    <source>
        <dbReference type="SAM" id="Phobius"/>
    </source>
</evidence>
<dbReference type="PANTHER" id="PTHR37308">
    <property type="entry name" value="INTEGRAL MEMBRANE PROTEIN"/>
    <property type="match status" value="1"/>
</dbReference>
<name>A0A9D1W2N3_9FIRM</name>
<organism evidence="2 3">
    <name type="scientific">Candidatus Lachnoclostridium stercoripullorum</name>
    <dbReference type="NCBI Taxonomy" id="2838635"/>
    <lineage>
        <taxon>Bacteria</taxon>
        <taxon>Bacillati</taxon>
        <taxon>Bacillota</taxon>
        <taxon>Clostridia</taxon>
        <taxon>Lachnospirales</taxon>
        <taxon>Lachnospiraceae</taxon>
    </lineage>
</organism>
<evidence type="ECO:0000313" key="3">
    <source>
        <dbReference type="Proteomes" id="UP000886780"/>
    </source>
</evidence>
<dbReference type="PANTHER" id="PTHR37308:SF1">
    <property type="entry name" value="POLYPRENYL-PHOSPHATE TRANSPORTER"/>
    <property type="match status" value="1"/>
</dbReference>
<keyword evidence="1" id="KW-0812">Transmembrane</keyword>
<dbReference type="EMBL" id="DXEU01000023">
    <property type="protein sequence ID" value="HIX51393.1"/>
    <property type="molecule type" value="Genomic_DNA"/>
</dbReference>